<gene>
    <name evidence="1" type="ORF">HINF_LOCUS36750</name>
    <name evidence="2" type="ORF">HINF_LOCUS41135</name>
</gene>
<keyword evidence="3" id="KW-1185">Reference proteome</keyword>
<dbReference type="EMBL" id="CAXDID020000164">
    <property type="protein sequence ID" value="CAL6045547.1"/>
    <property type="molecule type" value="Genomic_DNA"/>
</dbReference>
<name>A0AA86U9S2_9EUKA</name>
<proteinExistence type="predicted"/>
<dbReference type="EMBL" id="CATOUU010000793">
    <property type="protein sequence ID" value="CAI9949105.1"/>
    <property type="molecule type" value="Genomic_DNA"/>
</dbReference>
<organism evidence="1">
    <name type="scientific">Hexamita inflata</name>
    <dbReference type="NCBI Taxonomy" id="28002"/>
    <lineage>
        <taxon>Eukaryota</taxon>
        <taxon>Metamonada</taxon>
        <taxon>Diplomonadida</taxon>
        <taxon>Hexamitidae</taxon>
        <taxon>Hexamitinae</taxon>
        <taxon>Hexamita</taxon>
    </lineage>
</organism>
<reference evidence="1" key="1">
    <citation type="submission" date="2023-06" db="EMBL/GenBank/DDBJ databases">
        <authorList>
            <person name="Kurt Z."/>
        </authorList>
    </citation>
    <scope>NUCLEOTIDE SEQUENCE</scope>
</reference>
<evidence type="ECO:0000313" key="1">
    <source>
        <dbReference type="EMBL" id="CAI9949105.1"/>
    </source>
</evidence>
<evidence type="ECO:0000313" key="3">
    <source>
        <dbReference type="Proteomes" id="UP001642409"/>
    </source>
</evidence>
<reference evidence="2 3" key="2">
    <citation type="submission" date="2024-07" db="EMBL/GenBank/DDBJ databases">
        <authorList>
            <person name="Akdeniz Z."/>
        </authorList>
    </citation>
    <scope>NUCLEOTIDE SEQUENCE [LARGE SCALE GENOMIC DNA]</scope>
</reference>
<protein>
    <submittedName>
        <fullName evidence="2">Hypothetical_protein</fullName>
    </submittedName>
</protein>
<sequence>MCQKQYFVLKRQNKTTIVEITKYCIFVINLLTLTSICCTKESQTEFKLFLSTVTLAIVLQFYSIASELQNNSKIYELFVQIFTLIFRHALILVKLLQASEDVKIEYNSVEYIMYLFSTNSRGVGANTTKQQLVTFIHHPYLLQITLRNLETYFINQEDIFVRIIVSAQVELKQVHKYILLYRPQEKLNVWKMEVSSSQFINKILILENNNFSQLFQKQKRLNPVVMILSCTTTLVHNDTKDLDYY</sequence>
<dbReference type="AlphaFoldDB" id="A0AA86U9S2"/>
<accession>A0AA86U9S2</accession>
<evidence type="ECO:0000313" key="2">
    <source>
        <dbReference type="EMBL" id="CAL6045547.1"/>
    </source>
</evidence>
<dbReference type="Proteomes" id="UP001642409">
    <property type="component" value="Unassembled WGS sequence"/>
</dbReference>
<comment type="caution">
    <text evidence="1">The sequence shown here is derived from an EMBL/GenBank/DDBJ whole genome shotgun (WGS) entry which is preliminary data.</text>
</comment>